<dbReference type="Proteomes" id="UP000176778">
    <property type="component" value="Unassembled WGS sequence"/>
</dbReference>
<protein>
    <submittedName>
        <fullName evidence="1">Uncharacterized protein</fullName>
    </submittedName>
</protein>
<sequence>MTKLIIIAFVIILAVLGVLFLGGIGGANASCLTKDEVQCKKTILCKANYQYGLTCGEGGCSEGQKFLNCTSRL</sequence>
<accession>A0A1F7X756</accession>
<name>A0A1F7X756_9BACT</name>
<evidence type="ECO:0000313" key="1">
    <source>
        <dbReference type="EMBL" id="OGM10125.1"/>
    </source>
</evidence>
<evidence type="ECO:0000313" key="2">
    <source>
        <dbReference type="Proteomes" id="UP000176778"/>
    </source>
</evidence>
<comment type="caution">
    <text evidence="1">The sequence shown here is derived from an EMBL/GenBank/DDBJ whole genome shotgun (WGS) entry which is preliminary data.</text>
</comment>
<dbReference type="AlphaFoldDB" id="A0A1F7X756"/>
<organism evidence="1 2">
    <name type="scientific">Candidatus Woesebacteria bacterium RBG_13_46_13</name>
    <dbReference type="NCBI Taxonomy" id="1802479"/>
    <lineage>
        <taxon>Bacteria</taxon>
        <taxon>Candidatus Woeseibacteriota</taxon>
    </lineage>
</organism>
<gene>
    <name evidence="1" type="ORF">A2Y68_01625</name>
</gene>
<dbReference type="EMBL" id="MGFR01000001">
    <property type="protein sequence ID" value="OGM10125.1"/>
    <property type="molecule type" value="Genomic_DNA"/>
</dbReference>
<proteinExistence type="predicted"/>
<dbReference type="STRING" id="1802479.A2Y68_01625"/>
<reference evidence="1 2" key="1">
    <citation type="journal article" date="2016" name="Nat. Commun.">
        <title>Thousands of microbial genomes shed light on interconnected biogeochemical processes in an aquifer system.</title>
        <authorList>
            <person name="Anantharaman K."/>
            <person name="Brown C.T."/>
            <person name="Hug L.A."/>
            <person name="Sharon I."/>
            <person name="Castelle C.J."/>
            <person name="Probst A.J."/>
            <person name="Thomas B.C."/>
            <person name="Singh A."/>
            <person name="Wilkins M.J."/>
            <person name="Karaoz U."/>
            <person name="Brodie E.L."/>
            <person name="Williams K.H."/>
            <person name="Hubbard S.S."/>
            <person name="Banfield J.F."/>
        </authorList>
    </citation>
    <scope>NUCLEOTIDE SEQUENCE [LARGE SCALE GENOMIC DNA]</scope>
</reference>